<name>A0AA39VYQ8_ACESA</name>
<accession>A0AA39VYQ8</accession>
<feature type="domain" description="DOG1" evidence="2">
    <location>
        <begin position="156"/>
        <end position="342"/>
    </location>
</feature>
<dbReference type="InterPro" id="IPR053293">
    <property type="entry name" value="OCM_Kinase"/>
</dbReference>
<feature type="region of interest" description="Disordered" evidence="1">
    <location>
        <begin position="22"/>
        <end position="70"/>
    </location>
</feature>
<feature type="compositionally biased region" description="Basic and acidic residues" evidence="1">
    <location>
        <begin position="117"/>
        <end position="126"/>
    </location>
</feature>
<dbReference type="PANTHER" id="PTHR47209:SF4">
    <property type="entry name" value="SEED DORMANCY CONTROL PROTEIN"/>
    <property type="match status" value="1"/>
</dbReference>
<evidence type="ECO:0000256" key="1">
    <source>
        <dbReference type="SAM" id="MobiDB-lite"/>
    </source>
</evidence>
<dbReference type="InterPro" id="IPR025422">
    <property type="entry name" value="TGA_domain"/>
</dbReference>
<reference evidence="3" key="1">
    <citation type="journal article" date="2022" name="Plant J.">
        <title>Strategies of tolerance reflected in two North American maple genomes.</title>
        <authorList>
            <person name="McEvoy S.L."/>
            <person name="Sezen U.U."/>
            <person name="Trouern-Trend A."/>
            <person name="McMahon S.M."/>
            <person name="Schaberg P.G."/>
            <person name="Yang J."/>
            <person name="Wegrzyn J.L."/>
            <person name="Swenson N.G."/>
        </authorList>
    </citation>
    <scope>NUCLEOTIDE SEQUENCE</scope>
    <source>
        <strain evidence="3">NS2018</strain>
    </source>
</reference>
<gene>
    <name evidence="3" type="ORF">LWI29_022763</name>
</gene>
<evidence type="ECO:0000313" key="3">
    <source>
        <dbReference type="EMBL" id="KAK0597190.1"/>
    </source>
</evidence>
<dbReference type="AlphaFoldDB" id="A0AA39VYQ8"/>
<reference evidence="3" key="2">
    <citation type="submission" date="2023-06" db="EMBL/GenBank/DDBJ databases">
        <authorList>
            <person name="Swenson N.G."/>
            <person name="Wegrzyn J.L."/>
            <person name="Mcevoy S.L."/>
        </authorList>
    </citation>
    <scope>NUCLEOTIDE SEQUENCE</scope>
    <source>
        <strain evidence="3">NS2018</strain>
        <tissue evidence="3">Leaf</tissue>
    </source>
</reference>
<dbReference type="Proteomes" id="UP001168877">
    <property type="component" value="Unassembled WGS sequence"/>
</dbReference>
<feature type="region of interest" description="Disordered" evidence="1">
    <location>
        <begin position="101"/>
        <end position="126"/>
    </location>
</feature>
<evidence type="ECO:0000259" key="2">
    <source>
        <dbReference type="PROSITE" id="PS51806"/>
    </source>
</evidence>
<comment type="caution">
    <text evidence="3">The sequence shown here is derived from an EMBL/GenBank/DDBJ whole genome shotgun (WGS) entry which is preliminary data.</text>
</comment>
<dbReference type="Pfam" id="PF14144">
    <property type="entry name" value="DOG1"/>
    <property type="match status" value="1"/>
</dbReference>
<dbReference type="PANTHER" id="PTHR47209">
    <property type="entry name" value="OS06G0639500 PROTEIN"/>
    <property type="match status" value="1"/>
</dbReference>
<dbReference type="GO" id="GO:0043565">
    <property type="term" value="F:sequence-specific DNA binding"/>
    <property type="evidence" value="ECO:0007669"/>
    <property type="project" value="InterPro"/>
</dbReference>
<proteinExistence type="predicted"/>
<feature type="compositionally biased region" description="Basic and acidic residues" evidence="1">
    <location>
        <begin position="55"/>
        <end position="65"/>
    </location>
</feature>
<dbReference type="EMBL" id="JAUESC010000004">
    <property type="protein sequence ID" value="KAK0597190.1"/>
    <property type="molecule type" value="Genomic_DNA"/>
</dbReference>
<protein>
    <recommendedName>
        <fullName evidence="2">DOG1 domain-containing protein</fullName>
    </recommendedName>
</protein>
<dbReference type="PROSITE" id="PS51806">
    <property type="entry name" value="DOG1"/>
    <property type="match status" value="1"/>
</dbReference>
<evidence type="ECO:0000313" key="4">
    <source>
        <dbReference type="Proteomes" id="UP001168877"/>
    </source>
</evidence>
<feature type="compositionally biased region" description="Basic and acidic residues" evidence="1">
    <location>
        <begin position="33"/>
        <end position="42"/>
    </location>
</feature>
<dbReference type="GO" id="GO:0006351">
    <property type="term" value="P:DNA-templated transcription"/>
    <property type="evidence" value="ECO:0007669"/>
    <property type="project" value="InterPro"/>
</dbReference>
<keyword evidence="4" id="KW-1185">Reference proteome</keyword>
<organism evidence="3 4">
    <name type="scientific">Acer saccharum</name>
    <name type="common">Sugar maple</name>
    <dbReference type="NCBI Taxonomy" id="4024"/>
    <lineage>
        <taxon>Eukaryota</taxon>
        <taxon>Viridiplantae</taxon>
        <taxon>Streptophyta</taxon>
        <taxon>Embryophyta</taxon>
        <taxon>Tracheophyta</taxon>
        <taxon>Spermatophyta</taxon>
        <taxon>Magnoliopsida</taxon>
        <taxon>eudicotyledons</taxon>
        <taxon>Gunneridae</taxon>
        <taxon>Pentapetalae</taxon>
        <taxon>rosids</taxon>
        <taxon>malvids</taxon>
        <taxon>Sapindales</taxon>
        <taxon>Sapindaceae</taxon>
        <taxon>Hippocastanoideae</taxon>
        <taxon>Acereae</taxon>
        <taxon>Acer</taxon>
    </lineage>
</organism>
<feature type="compositionally biased region" description="Acidic residues" evidence="1">
    <location>
        <begin position="107"/>
        <end position="116"/>
    </location>
</feature>
<sequence>MEEEGSTADVLWMEHYLGLRKGVGGGRPVGLQNEKENSDGFQKKRGVGVASPRSSDQDEKIKGDGNQDEEAIIQRKTLKRETGRRQSMGVNIKLRKDGDNEIRNSLEETDMEERENDDGIVRKGIGREDGDEMDAMVEGVQCMTLRNPPETTKRGEEISWGKYGLWRQGQKTIAARLANQLKAMRELEEVTEEELNKFCSHYNCATVPAQLKDVALFFMPRWTPSHELAALSWLGDWRPSTILELIRGLARSSSSFLSDSSGIEQLISHVIHEIRIEETIIDEEMAEIQATCILHLPFSRLMKKQSGGSSLGFIQEEFKKIERVITKAQQLRTTFHFDYYLE</sequence>